<dbReference type="Proteomes" id="UP000031523">
    <property type="component" value="Chromosome"/>
</dbReference>
<keyword evidence="3" id="KW-1185">Reference proteome</keyword>
<evidence type="ECO:0000313" key="3">
    <source>
        <dbReference type="Proteomes" id="UP000031523"/>
    </source>
</evidence>
<gene>
    <name evidence="2" type="ORF">SLNWT_1015</name>
</gene>
<name>A0A0B5ERL6_STRA4</name>
<reference evidence="2 3" key="1">
    <citation type="submission" date="2015-01" db="EMBL/GenBank/DDBJ databases">
        <title>Enhanced salinomycin production by adjusting the supply of polyketide extender units in Streptomyce albus DSM 41398.</title>
        <authorList>
            <person name="Lu C."/>
        </authorList>
    </citation>
    <scope>NUCLEOTIDE SEQUENCE [LARGE SCALE GENOMIC DNA]</scope>
    <source>
        <strain evidence="3">ATCC 21838 / DSM 41398 / FERM P-419 / JCM 4703 / NBRC 107858</strain>
    </source>
</reference>
<accession>A0A0B5ERL6</accession>
<dbReference type="EMBL" id="CP010519">
    <property type="protein sequence ID" value="AJE81391.1"/>
    <property type="molecule type" value="Genomic_DNA"/>
</dbReference>
<sequence length="68" mass="7187">MRRGRFRASAVQRAAPPPGLRPLSGAYGGRGEPPRKRRSDPAALDAVSGRCAHAEPARSAGAGRVLRR</sequence>
<dbReference type="AlphaFoldDB" id="A0A0B5ERL6"/>
<evidence type="ECO:0000256" key="1">
    <source>
        <dbReference type="SAM" id="MobiDB-lite"/>
    </source>
</evidence>
<protein>
    <submittedName>
        <fullName evidence="2">Uncharacterized protein</fullName>
    </submittedName>
</protein>
<dbReference type="KEGG" id="sals:SLNWT_1015"/>
<evidence type="ECO:0000313" key="2">
    <source>
        <dbReference type="EMBL" id="AJE81391.1"/>
    </source>
</evidence>
<proteinExistence type="predicted"/>
<feature type="region of interest" description="Disordered" evidence="1">
    <location>
        <begin position="1"/>
        <end position="68"/>
    </location>
</feature>
<organism evidence="2 3">
    <name type="scientific">Streptomyces albus (strain ATCC 21838 / DSM 41398 / FERM P-419 / JCM 4703 / NBRC 107858)</name>
    <dbReference type="NCBI Taxonomy" id="1081613"/>
    <lineage>
        <taxon>Bacteria</taxon>
        <taxon>Bacillati</taxon>
        <taxon>Actinomycetota</taxon>
        <taxon>Actinomycetes</taxon>
        <taxon>Kitasatosporales</taxon>
        <taxon>Streptomycetaceae</taxon>
        <taxon>Streptomyces</taxon>
    </lineage>
</organism>